<keyword evidence="2" id="KW-1133">Transmembrane helix</keyword>
<proteinExistence type="predicted"/>
<evidence type="ECO:0000256" key="1">
    <source>
        <dbReference type="SAM" id="MobiDB-lite"/>
    </source>
</evidence>
<feature type="transmembrane region" description="Helical" evidence="2">
    <location>
        <begin position="281"/>
        <end position="302"/>
    </location>
</feature>
<sequence length="311" mass="33481">MTRHMAATDPAGGDHLHNRSSSGVSMSRQPSGRNINGVSASFRSSSSNSSSNSNSNTAVGGVYECCEWASGRPISIGTHTTAAAAETVKRTPPGDVVDVTCSSSCHTLTPNRTHTPAIAATSLAVPGLNQTSAATTPIATTTDHTADGNRANGEHLKRETKVLRIRAAQFDLRLGSRTYFPVGEWSDSQNSVGKNELRYVLAQPYNPLDEGLPPRRAYSSVVAPSVPDLYSQFRVPSHPMFTSSQHDSSALIDNYPSANYHNPTHSAACSDQQQRQPFQVYFSYFCALFMLAPLCILCAAQWTHHASLKIL</sequence>
<dbReference type="WBParaSite" id="TCNE_0001914001-mRNA-1">
    <property type="protein sequence ID" value="TCNE_0001914001-mRNA-1"/>
    <property type="gene ID" value="TCNE_0001914001"/>
</dbReference>
<protein>
    <submittedName>
        <fullName evidence="5">Sprouty</fullName>
    </submittedName>
</protein>
<organism evidence="4 5">
    <name type="scientific">Toxocara canis</name>
    <name type="common">Canine roundworm</name>
    <dbReference type="NCBI Taxonomy" id="6265"/>
    <lineage>
        <taxon>Eukaryota</taxon>
        <taxon>Metazoa</taxon>
        <taxon>Ecdysozoa</taxon>
        <taxon>Nematoda</taxon>
        <taxon>Chromadorea</taxon>
        <taxon>Rhabditida</taxon>
        <taxon>Spirurina</taxon>
        <taxon>Ascaridomorpha</taxon>
        <taxon>Ascaridoidea</taxon>
        <taxon>Toxocaridae</taxon>
        <taxon>Toxocara</taxon>
    </lineage>
</organism>
<reference evidence="3 4" key="2">
    <citation type="submission" date="2018-11" db="EMBL/GenBank/DDBJ databases">
        <authorList>
            <consortium name="Pathogen Informatics"/>
        </authorList>
    </citation>
    <scope>NUCLEOTIDE SEQUENCE [LARGE SCALE GENOMIC DNA]</scope>
</reference>
<feature type="region of interest" description="Disordered" evidence="1">
    <location>
        <begin position="1"/>
        <end position="57"/>
    </location>
</feature>
<evidence type="ECO:0000313" key="5">
    <source>
        <dbReference type="WBParaSite" id="TCNE_0001914001-mRNA-1"/>
    </source>
</evidence>
<reference evidence="5" key="1">
    <citation type="submission" date="2016-06" db="UniProtKB">
        <authorList>
            <consortium name="WormBaseParasite"/>
        </authorList>
    </citation>
    <scope>IDENTIFICATION</scope>
</reference>
<evidence type="ECO:0000313" key="4">
    <source>
        <dbReference type="Proteomes" id="UP000050794"/>
    </source>
</evidence>
<dbReference type="EMBL" id="UYWY01026439">
    <property type="protein sequence ID" value="VDM50457.1"/>
    <property type="molecule type" value="Genomic_DNA"/>
</dbReference>
<gene>
    <name evidence="3" type="ORF">TCNE_LOCUS19136</name>
</gene>
<name>A0A183VEG6_TOXCA</name>
<dbReference type="Proteomes" id="UP000050794">
    <property type="component" value="Unassembled WGS sequence"/>
</dbReference>
<feature type="compositionally biased region" description="Polar residues" evidence="1">
    <location>
        <begin position="19"/>
        <end position="43"/>
    </location>
</feature>
<feature type="compositionally biased region" description="Low complexity" evidence="1">
    <location>
        <begin position="44"/>
        <end position="56"/>
    </location>
</feature>
<evidence type="ECO:0000256" key="2">
    <source>
        <dbReference type="SAM" id="Phobius"/>
    </source>
</evidence>
<accession>A0A183VEG6</accession>
<dbReference type="AlphaFoldDB" id="A0A183VEG6"/>
<keyword evidence="2" id="KW-0472">Membrane</keyword>
<keyword evidence="4" id="KW-1185">Reference proteome</keyword>
<keyword evidence="2" id="KW-0812">Transmembrane</keyword>
<evidence type="ECO:0000313" key="3">
    <source>
        <dbReference type="EMBL" id="VDM50457.1"/>
    </source>
</evidence>